<dbReference type="InterPro" id="IPR009799">
    <property type="entry name" value="EthD_dom"/>
</dbReference>
<dbReference type="OrthoDB" id="3454835at2759"/>
<comment type="caution">
    <text evidence="3">The sequence shown here is derived from an EMBL/GenBank/DDBJ whole genome shotgun (WGS) entry which is preliminary data.</text>
</comment>
<sequence>MAEVSTQQGGQPLKYTVTHNRKPQHTHDAFIKWIVEEHLPLALPILKRHGVLGYSLFVTPPFLSDALKQEMAKIQPTWDIADFDCFIEYTIPDMQAMKNVVSDPNWAVATKDQNDWVDMERALVSLGYSTPYLLETGEVVNLRK</sequence>
<dbReference type="GO" id="GO:0016491">
    <property type="term" value="F:oxidoreductase activity"/>
    <property type="evidence" value="ECO:0007669"/>
    <property type="project" value="InterPro"/>
</dbReference>
<reference evidence="3 4" key="1">
    <citation type="submission" date="2020-03" db="EMBL/GenBank/DDBJ databases">
        <title>Draft Genome Sequence of Cudoniella acicularis.</title>
        <authorList>
            <person name="Buettner E."/>
            <person name="Kellner H."/>
        </authorList>
    </citation>
    <scope>NUCLEOTIDE SEQUENCE [LARGE SCALE GENOMIC DNA]</scope>
    <source>
        <strain evidence="3 4">DSM 108380</strain>
    </source>
</reference>
<dbReference type="InterPro" id="IPR011008">
    <property type="entry name" value="Dimeric_a/b-barrel"/>
</dbReference>
<dbReference type="EMBL" id="JAAMPI010000021">
    <property type="protein sequence ID" value="KAF4637482.1"/>
    <property type="molecule type" value="Genomic_DNA"/>
</dbReference>
<evidence type="ECO:0000313" key="3">
    <source>
        <dbReference type="EMBL" id="KAF4637482.1"/>
    </source>
</evidence>
<gene>
    <name evidence="3" type="ORF">G7Y89_g598</name>
</gene>
<dbReference type="Pfam" id="PF07110">
    <property type="entry name" value="EthD"/>
    <property type="match status" value="1"/>
</dbReference>
<dbReference type="AlphaFoldDB" id="A0A8H4W863"/>
<dbReference type="Gene3D" id="3.30.70.100">
    <property type="match status" value="1"/>
</dbReference>
<keyword evidence="4" id="KW-1185">Reference proteome</keyword>
<proteinExistence type="inferred from homology"/>
<name>A0A8H4W863_9HELO</name>
<accession>A0A8H4W863</accession>
<evidence type="ECO:0000313" key="4">
    <source>
        <dbReference type="Proteomes" id="UP000566819"/>
    </source>
</evidence>
<comment type="similarity">
    <text evidence="1">Belongs to the tpcK family.</text>
</comment>
<feature type="domain" description="EthD" evidence="2">
    <location>
        <begin position="22"/>
        <end position="119"/>
    </location>
</feature>
<protein>
    <recommendedName>
        <fullName evidence="2">EthD domain-containing protein</fullName>
    </recommendedName>
</protein>
<evidence type="ECO:0000259" key="2">
    <source>
        <dbReference type="Pfam" id="PF07110"/>
    </source>
</evidence>
<organism evidence="3 4">
    <name type="scientific">Cudoniella acicularis</name>
    <dbReference type="NCBI Taxonomy" id="354080"/>
    <lineage>
        <taxon>Eukaryota</taxon>
        <taxon>Fungi</taxon>
        <taxon>Dikarya</taxon>
        <taxon>Ascomycota</taxon>
        <taxon>Pezizomycotina</taxon>
        <taxon>Leotiomycetes</taxon>
        <taxon>Helotiales</taxon>
        <taxon>Tricladiaceae</taxon>
        <taxon>Cudoniella</taxon>
    </lineage>
</organism>
<dbReference type="Proteomes" id="UP000566819">
    <property type="component" value="Unassembled WGS sequence"/>
</dbReference>
<evidence type="ECO:0000256" key="1">
    <source>
        <dbReference type="ARBA" id="ARBA00005986"/>
    </source>
</evidence>
<dbReference type="SUPFAM" id="SSF54909">
    <property type="entry name" value="Dimeric alpha+beta barrel"/>
    <property type="match status" value="1"/>
</dbReference>